<reference evidence="3 4" key="1">
    <citation type="submission" date="2016-04" db="EMBL/GenBank/DDBJ databases">
        <title>The genome of Intoshia linei affirms orthonectids as highly simplified spiralians.</title>
        <authorList>
            <person name="Mikhailov K.V."/>
            <person name="Slusarev G.S."/>
            <person name="Nikitin M.A."/>
            <person name="Logacheva M.D."/>
            <person name="Penin A."/>
            <person name="Aleoshin V."/>
            <person name="Panchin Y.V."/>
        </authorList>
    </citation>
    <scope>NUCLEOTIDE SEQUENCE [LARGE SCALE GENOMIC DNA]</scope>
    <source>
        <strain evidence="3">Intl2013</strain>
        <tissue evidence="3">Whole animal</tissue>
    </source>
</reference>
<dbReference type="SUPFAM" id="SSF55486">
    <property type="entry name" value="Metalloproteases ('zincins'), catalytic domain"/>
    <property type="match status" value="2"/>
</dbReference>
<evidence type="ECO:0000313" key="4">
    <source>
        <dbReference type="Proteomes" id="UP000078046"/>
    </source>
</evidence>
<name>A0A177BDZ2_9BILA</name>
<dbReference type="Gene3D" id="3.40.390.10">
    <property type="entry name" value="Collagenase (Catalytic Domain)"/>
    <property type="match status" value="2"/>
</dbReference>
<dbReference type="PANTHER" id="PTHR11733:SF167">
    <property type="entry name" value="FI17812P1-RELATED"/>
    <property type="match status" value="1"/>
</dbReference>
<dbReference type="PROSITE" id="PS51885">
    <property type="entry name" value="NEPRILYSIN"/>
    <property type="match status" value="1"/>
</dbReference>
<evidence type="ECO:0000259" key="2">
    <source>
        <dbReference type="Pfam" id="PF01431"/>
    </source>
</evidence>
<dbReference type="GO" id="GO:0005886">
    <property type="term" value="C:plasma membrane"/>
    <property type="evidence" value="ECO:0007669"/>
    <property type="project" value="TreeGrafter"/>
</dbReference>
<dbReference type="GO" id="GO:0004222">
    <property type="term" value="F:metalloendopeptidase activity"/>
    <property type="evidence" value="ECO:0007669"/>
    <property type="project" value="InterPro"/>
</dbReference>
<evidence type="ECO:0000313" key="3">
    <source>
        <dbReference type="EMBL" id="OAF71764.1"/>
    </source>
</evidence>
<comment type="similarity">
    <text evidence="1">Belongs to the peptidase M13 family.</text>
</comment>
<dbReference type="InterPro" id="IPR024079">
    <property type="entry name" value="MetalloPept_cat_dom_sf"/>
</dbReference>
<protein>
    <recommendedName>
        <fullName evidence="2">Peptidase M13 C-terminal domain-containing protein</fullName>
    </recommendedName>
</protein>
<dbReference type="GO" id="GO:0016485">
    <property type="term" value="P:protein processing"/>
    <property type="evidence" value="ECO:0007669"/>
    <property type="project" value="TreeGrafter"/>
</dbReference>
<dbReference type="EMBL" id="LWCA01000025">
    <property type="protein sequence ID" value="OAF71764.1"/>
    <property type="molecule type" value="Genomic_DNA"/>
</dbReference>
<keyword evidence="4" id="KW-1185">Reference proteome</keyword>
<dbReference type="AlphaFoldDB" id="A0A177BDZ2"/>
<dbReference type="InterPro" id="IPR000718">
    <property type="entry name" value="Peptidase_M13"/>
</dbReference>
<dbReference type="PANTHER" id="PTHR11733">
    <property type="entry name" value="ZINC METALLOPROTEASE FAMILY M13 NEPRILYSIN-RELATED"/>
    <property type="match status" value="1"/>
</dbReference>
<accession>A0A177BDZ2</accession>
<gene>
    <name evidence="3" type="ORF">A3Q56_00471</name>
</gene>
<sequence length="346" mass="41192">MTSRMNRSADPCDNFYKYACGNFKQLNDVSIRHNLEDKVSFLTQISDISIKHKLKTDALKFKNKKSTAMMKLKKTYFLCSYVHSYTKYLKNFDIIDAYFSFDHRYNDNSIHYTIARIYNYTEILPFSDLYVSLYNKKRIIKINFHYDQHDLLFYPSQLYNGYRYKNVIIESLKQMGYVITIKLLIDIKKLVHFIEHVDARNIDTIRGSFDNNLIYKKKRKCIIDQYSHVNISGVMLNGEKTIYEDIADLGGIKIGYKAMEHAKNLINQKLINFEKFTKEQMYFLSYAQSYCHSYPDYHLKHMVFQQHHSIHEARVNMPLSNFDKFSKAFKCSLQTNMNLKDKCALW</sequence>
<dbReference type="OrthoDB" id="6475849at2759"/>
<dbReference type="Pfam" id="PF01431">
    <property type="entry name" value="Peptidase_M13"/>
    <property type="match status" value="1"/>
</dbReference>
<dbReference type="InterPro" id="IPR042089">
    <property type="entry name" value="Peptidase_M13_dom_2"/>
</dbReference>
<dbReference type="Gene3D" id="1.10.1380.10">
    <property type="entry name" value="Neutral endopeptidase , domain2"/>
    <property type="match status" value="1"/>
</dbReference>
<dbReference type="Proteomes" id="UP000078046">
    <property type="component" value="Unassembled WGS sequence"/>
</dbReference>
<proteinExistence type="inferred from homology"/>
<feature type="domain" description="Peptidase M13 C-terminal" evidence="2">
    <location>
        <begin position="212"/>
        <end position="344"/>
    </location>
</feature>
<organism evidence="3 4">
    <name type="scientific">Intoshia linei</name>
    <dbReference type="NCBI Taxonomy" id="1819745"/>
    <lineage>
        <taxon>Eukaryota</taxon>
        <taxon>Metazoa</taxon>
        <taxon>Spiralia</taxon>
        <taxon>Lophotrochozoa</taxon>
        <taxon>Mesozoa</taxon>
        <taxon>Orthonectida</taxon>
        <taxon>Rhopaluridae</taxon>
        <taxon>Intoshia</taxon>
    </lineage>
</organism>
<comment type="caution">
    <text evidence="3">The sequence shown here is derived from an EMBL/GenBank/DDBJ whole genome shotgun (WGS) entry which is preliminary data.</text>
</comment>
<evidence type="ECO:0000256" key="1">
    <source>
        <dbReference type="ARBA" id="ARBA00007357"/>
    </source>
</evidence>
<dbReference type="InterPro" id="IPR018497">
    <property type="entry name" value="Peptidase_M13_C"/>
</dbReference>